<dbReference type="EMBL" id="JAEUBD010001178">
    <property type="protein sequence ID" value="KAH3664594.1"/>
    <property type="molecule type" value="Genomic_DNA"/>
</dbReference>
<comment type="caution">
    <text evidence="1">The sequence shown here is derived from an EMBL/GenBank/DDBJ whole genome shotgun (WGS) entry which is preliminary data.</text>
</comment>
<name>A0A9P8T3V8_9ASCO</name>
<evidence type="ECO:0000313" key="2">
    <source>
        <dbReference type="Proteomes" id="UP000788993"/>
    </source>
</evidence>
<dbReference type="AlphaFoldDB" id="A0A9P8T3V8"/>
<reference evidence="1" key="1">
    <citation type="journal article" date="2021" name="Open Biol.">
        <title>Shared evolutionary footprints suggest mitochondrial oxidative damage underlies multiple complex I losses in fungi.</title>
        <authorList>
            <person name="Schikora-Tamarit M.A."/>
            <person name="Marcet-Houben M."/>
            <person name="Nosek J."/>
            <person name="Gabaldon T."/>
        </authorList>
    </citation>
    <scope>NUCLEOTIDE SEQUENCE</scope>
    <source>
        <strain evidence="1">NCAIM Y.01608</strain>
    </source>
</reference>
<sequence>MVTLLAQFPDSSSNFVGLDQVVKNVPLGENWKSNTSPTGMAEHLVSNVGASKFSTGLKTGWAYPPVHGWLVVNKLLLLEPQIDLLLGVLNRVGTVDDVSAHVQSKITSDGTWSRLQWVSGTQQGSTLLDNVLSLPNGGQNWTRHHVG</sequence>
<accession>A0A9P8T3V8</accession>
<protein>
    <submittedName>
        <fullName evidence="1">Uncharacterized protein</fullName>
    </submittedName>
</protein>
<gene>
    <name evidence="1" type="ORF">OGATHE_003409</name>
</gene>
<reference evidence="1" key="2">
    <citation type="submission" date="2021-01" db="EMBL/GenBank/DDBJ databases">
        <authorList>
            <person name="Schikora-Tamarit M.A."/>
        </authorList>
    </citation>
    <scope>NUCLEOTIDE SEQUENCE</scope>
    <source>
        <strain evidence="1">NCAIM Y.01608</strain>
    </source>
</reference>
<keyword evidence="2" id="KW-1185">Reference proteome</keyword>
<proteinExistence type="predicted"/>
<organism evidence="1 2">
    <name type="scientific">Ogataea polymorpha</name>
    <dbReference type="NCBI Taxonomy" id="460523"/>
    <lineage>
        <taxon>Eukaryota</taxon>
        <taxon>Fungi</taxon>
        <taxon>Dikarya</taxon>
        <taxon>Ascomycota</taxon>
        <taxon>Saccharomycotina</taxon>
        <taxon>Pichiomycetes</taxon>
        <taxon>Pichiales</taxon>
        <taxon>Pichiaceae</taxon>
        <taxon>Ogataea</taxon>
    </lineage>
</organism>
<evidence type="ECO:0000313" key="1">
    <source>
        <dbReference type="EMBL" id="KAH3664594.1"/>
    </source>
</evidence>
<dbReference type="Proteomes" id="UP000788993">
    <property type="component" value="Unassembled WGS sequence"/>
</dbReference>